<evidence type="ECO:0000313" key="4">
    <source>
        <dbReference type="Proteomes" id="UP000023623"/>
    </source>
</evidence>
<name>A0A022XYP7_TRISD</name>
<feature type="region of interest" description="Disordered" evidence="1">
    <location>
        <begin position="288"/>
        <end position="308"/>
    </location>
</feature>
<feature type="region of interest" description="Disordered" evidence="1">
    <location>
        <begin position="1"/>
        <end position="28"/>
    </location>
</feature>
<evidence type="ECO:0000259" key="2">
    <source>
        <dbReference type="Pfam" id="PF15463"/>
    </source>
</evidence>
<feature type="region of interest" description="Disordered" evidence="1">
    <location>
        <begin position="214"/>
        <end position="266"/>
    </location>
</feature>
<dbReference type="PANTHER" id="PTHR28244">
    <property type="entry name" value="RNA POLYMERASE I-SPECIFIC TRANSCRIPTION INITIATION FACTOR RRN11"/>
    <property type="match status" value="1"/>
</dbReference>
<dbReference type="InterPro" id="IPR029178">
    <property type="entry name" value="Ecm11_C"/>
</dbReference>
<reference evidence="3 4" key="1">
    <citation type="submission" date="2014-02" db="EMBL/GenBank/DDBJ databases">
        <title>The Genome Sequence of Trichophyton rubrum (morphotype soudanense) CBS 452.61.</title>
        <authorList>
            <consortium name="The Broad Institute Genomics Platform"/>
            <person name="Cuomo C.A."/>
            <person name="White T.C."/>
            <person name="Graser Y."/>
            <person name="Martinez-Rossi N."/>
            <person name="Heitman J."/>
            <person name="Young S.K."/>
            <person name="Zeng Q."/>
            <person name="Gargeya S."/>
            <person name="Abouelleil A."/>
            <person name="Alvarado L."/>
            <person name="Chapman S.B."/>
            <person name="Gainer-Dewar J."/>
            <person name="Goldberg J."/>
            <person name="Griggs A."/>
            <person name="Gujja S."/>
            <person name="Hansen M."/>
            <person name="Howarth C."/>
            <person name="Imamovic A."/>
            <person name="Larimer J."/>
            <person name="Martinez D."/>
            <person name="Murphy C."/>
            <person name="Pearson M.D."/>
            <person name="Persinoti G."/>
            <person name="Poon T."/>
            <person name="Priest M."/>
            <person name="Roberts A.D."/>
            <person name="Saif S."/>
            <person name="Shea T.D."/>
            <person name="Sykes S.N."/>
            <person name="Wortman J."/>
            <person name="Nusbaum C."/>
            <person name="Birren B."/>
        </authorList>
    </citation>
    <scope>NUCLEOTIDE SEQUENCE [LARGE SCALE GENOMIC DNA]</scope>
    <source>
        <strain evidence="3 4">CBS 452.61</strain>
    </source>
</reference>
<dbReference type="GO" id="GO:0070860">
    <property type="term" value="C:RNA polymerase I core factor complex"/>
    <property type="evidence" value="ECO:0007669"/>
    <property type="project" value="TreeGrafter"/>
</dbReference>
<dbReference type="HOGENOM" id="CLU_524753_0_0_1"/>
<evidence type="ECO:0000256" key="1">
    <source>
        <dbReference type="SAM" id="MobiDB-lite"/>
    </source>
</evidence>
<dbReference type="AlphaFoldDB" id="A0A022XYP7"/>
<keyword evidence="4" id="KW-1185">Reference proteome</keyword>
<dbReference type="GO" id="GO:0017025">
    <property type="term" value="F:TBP-class protein binding"/>
    <property type="evidence" value="ECO:0007669"/>
    <property type="project" value="TreeGrafter"/>
</dbReference>
<feature type="compositionally biased region" description="Basic and acidic residues" evidence="1">
    <location>
        <begin position="214"/>
        <end position="229"/>
    </location>
</feature>
<dbReference type="InterPro" id="IPR053029">
    <property type="entry name" value="RNA_pol_I-specific_init_factor"/>
</dbReference>
<accession>A0A022XYP7</accession>
<dbReference type="PANTHER" id="PTHR28244:SF1">
    <property type="entry name" value="RNA POLYMERASE I-SPECIFIC TRANSCRIPTION INITIATION FACTOR RRN11"/>
    <property type="match status" value="1"/>
</dbReference>
<dbReference type="Pfam" id="PF15463">
    <property type="entry name" value="ECM11"/>
    <property type="match status" value="1"/>
</dbReference>
<sequence>MRVSDFVQGGRDSNGIEKRLPKLVQNSRERQVELAKIKLPPAPLGGLHGLNRPSVIKEHRNSHPENTTSHGLPSKVPQEVNTANQNEEPGDIFDTDLEGVDDSTTTFSVLRNTDAGSVAGNPYYAHEDTSRPGTAVAQKTGGYKSIAERIKELDSDEEGNIQGTNDHNQAHQGQEEFIEQAGDDHREHGSGWEVNNAHSTKETLSWQKIEAILREDSSSPNRNVEREGTFHPNSQNFYQAPIARDSHSNGTPLTTQPPPNNHFEVPKISHRPVAQRLSTRNRFAARPHFAAPDPYSGHAEEPNQEVEENLADQQLHHSVDDQSSAHNRGAFDTATDLSAVDYSDDDGFEEMARHEEHISLHSPHLSTVSAISSKRPYSNFISDYPPNILETKAFSDLQAESFDFSPTPVQPLFQHDAQLSLKDKLLRLKNLTDDQRRVFFSSVTISEWEKCGDLLVDEFCQMLQKSKEVRQTRRDVAAIFEAEIKRRHDAVEAEGNAIKDRLEDMKAGGLGVLKRQIP</sequence>
<protein>
    <recommendedName>
        <fullName evidence="2">Extracellular mutant protein 11 C-terminal domain-containing protein</fullName>
    </recommendedName>
</protein>
<dbReference type="Proteomes" id="UP000023623">
    <property type="component" value="Unassembled WGS sequence"/>
</dbReference>
<gene>
    <name evidence="3" type="ORF">H105_02988</name>
</gene>
<dbReference type="GO" id="GO:0001164">
    <property type="term" value="F:RNA polymerase I core promoter sequence-specific DNA binding"/>
    <property type="evidence" value="ECO:0007669"/>
    <property type="project" value="TreeGrafter"/>
</dbReference>
<organism evidence="3 4">
    <name type="scientific">Trichophyton soudanense CBS 452.61</name>
    <dbReference type="NCBI Taxonomy" id="1215331"/>
    <lineage>
        <taxon>Eukaryota</taxon>
        <taxon>Fungi</taxon>
        <taxon>Dikarya</taxon>
        <taxon>Ascomycota</taxon>
        <taxon>Pezizomycotina</taxon>
        <taxon>Eurotiomycetes</taxon>
        <taxon>Eurotiomycetidae</taxon>
        <taxon>Onygenales</taxon>
        <taxon>Arthrodermataceae</taxon>
        <taxon>Trichophyton</taxon>
    </lineage>
</organism>
<dbReference type="GO" id="GO:0042790">
    <property type="term" value="P:nucleolar large rRNA transcription by RNA polymerase I"/>
    <property type="evidence" value="ECO:0007669"/>
    <property type="project" value="TreeGrafter"/>
</dbReference>
<evidence type="ECO:0000313" key="3">
    <source>
        <dbReference type="EMBL" id="EZF75401.1"/>
    </source>
</evidence>
<proteinExistence type="predicted"/>
<dbReference type="EMBL" id="KK208810">
    <property type="protein sequence ID" value="EZF75401.1"/>
    <property type="molecule type" value="Genomic_DNA"/>
</dbReference>
<feature type="domain" description="Extracellular mutant protein 11 C-terminal" evidence="2">
    <location>
        <begin position="383"/>
        <end position="513"/>
    </location>
</feature>
<dbReference type="OrthoDB" id="2159786at2759"/>